<dbReference type="OMA" id="CLLDFDR"/>
<dbReference type="PROSITE" id="PS50097">
    <property type="entry name" value="BTB"/>
    <property type="match status" value="1"/>
</dbReference>
<gene>
    <name evidence="4" type="ORF">pdam_00017459</name>
</gene>
<feature type="domain" description="BTB" evidence="3">
    <location>
        <begin position="49"/>
        <end position="114"/>
    </location>
</feature>
<keyword evidence="1" id="KW-0880">Kelch repeat</keyword>
<dbReference type="InterPro" id="IPR017096">
    <property type="entry name" value="BTB-kelch_protein"/>
</dbReference>
<dbReference type="SUPFAM" id="SSF54695">
    <property type="entry name" value="POZ domain"/>
    <property type="match status" value="1"/>
</dbReference>
<comment type="caution">
    <text evidence="4">The sequence shown here is derived from an EMBL/GenBank/DDBJ whole genome shotgun (WGS) entry which is preliminary data.</text>
</comment>
<dbReference type="CDD" id="cd18502">
    <property type="entry name" value="BACK_NS1BP_IVNS1ABP"/>
    <property type="match status" value="1"/>
</dbReference>
<dbReference type="InterPro" id="IPR015915">
    <property type="entry name" value="Kelch-typ_b-propeller"/>
</dbReference>
<dbReference type="STRING" id="46731.A0A3M6UR40"/>
<keyword evidence="5" id="KW-1185">Reference proteome</keyword>
<dbReference type="AlphaFoldDB" id="A0A3M6UR40"/>
<dbReference type="Pfam" id="PF07707">
    <property type="entry name" value="BACK"/>
    <property type="match status" value="1"/>
</dbReference>
<dbReference type="InterPro" id="IPR011333">
    <property type="entry name" value="SKP1/BTB/POZ_sf"/>
</dbReference>
<dbReference type="PIRSF" id="PIRSF037037">
    <property type="entry name" value="Kelch-like_protein_gigaxonin"/>
    <property type="match status" value="1"/>
</dbReference>
<dbReference type="SMART" id="SM00612">
    <property type="entry name" value="Kelch"/>
    <property type="match status" value="6"/>
</dbReference>
<organism evidence="4 5">
    <name type="scientific">Pocillopora damicornis</name>
    <name type="common">Cauliflower coral</name>
    <name type="synonym">Millepora damicornis</name>
    <dbReference type="NCBI Taxonomy" id="46731"/>
    <lineage>
        <taxon>Eukaryota</taxon>
        <taxon>Metazoa</taxon>
        <taxon>Cnidaria</taxon>
        <taxon>Anthozoa</taxon>
        <taxon>Hexacorallia</taxon>
        <taxon>Scleractinia</taxon>
        <taxon>Astrocoeniina</taxon>
        <taxon>Pocilloporidae</taxon>
        <taxon>Pocillopora</taxon>
    </lineage>
</organism>
<name>A0A3M6UR40_POCDA</name>
<dbReference type="InterPro" id="IPR011705">
    <property type="entry name" value="BACK"/>
</dbReference>
<dbReference type="Gene3D" id="1.25.40.420">
    <property type="match status" value="1"/>
</dbReference>
<dbReference type="SUPFAM" id="SSF117281">
    <property type="entry name" value="Kelch motif"/>
    <property type="match status" value="2"/>
</dbReference>
<dbReference type="OrthoDB" id="45365at2759"/>
<dbReference type="Gene3D" id="3.30.710.10">
    <property type="entry name" value="Potassium Channel Kv1.1, Chain A"/>
    <property type="match status" value="1"/>
</dbReference>
<dbReference type="Pfam" id="PF24681">
    <property type="entry name" value="Kelch_KLHDC2_KLHL20_DRC7"/>
    <property type="match status" value="1"/>
</dbReference>
<evidence type="ECO:0000313" key="5">
    <source>
        <dbReference type="Proteomes" id="UP000275408"/>
    </source>
</evidence>
<reference evidence="4 5" key="1">
    <citation type="journal article" date="2018" name="Sci. Rep.">
        <title>Comparative analysis of the Pocillopora damicornis genome highlights role of immune system in coral evolution.</title>
        <authorList>
            <person name="Cunning R."/>
            <person name="Bay R.A."/>
            <person name="Gillette P."/>
            <person name="Baker A.C."/>
            <person name="Traylor-Knowles N."/>
        </authorList>
    </citation>
    <scope>NUCLEOTIDE SEQUENCE [LARGE SCALE GENOMIC DNA]</scope>
    <source>
        <strain evidence="4">RSMAS</strain>
        <tissue evidence="4">Whole animal</tissue>
    </source>
</reference>
<dbReference type="InterPro" id="IPR000210">
    <property type="entry name" value="BTB/POZ_dom"/>
</dbReference>
<evidence type="ECO:0000256" key="2">
    <source>
        <dbReference type="ARBA" id="ARBA00022737"/>
    </source>
</evidence>
<dbReference type="Pfam" id="PF00651">
    <property type="entry name" value="BTB"/>
    <property type="match status" value="1"/>
</dbReference>
<protein>
    <recommendedName>
        <fullName evidence="3">BTB domain-containing protein</fullName>
    </recommendedName>
</protein>
<dbReference type="Pfam" id="PF01344">
    <property type="entry name" value="Kelch_1"/>
    <property type="match status" value="3"/>
</dbReference>
<dbReference type="SMART" id="SM00225">
    <property type="entry name" value="BTB"/>
    <property type="match status" value="1"/>
</dbReference>
<dbReference type="InterPro" id="IPR006652">
    <property type="entry name" value="Kelch_1"/>
</dbReference>
<proteinExistence type="predicted"/>
<dbReference type="Proteomes" id="UP000275408">
    <property type="component" value="Unassembled WGS sequence"/>
</dbReference>
<accession>A0A3M6UR40</accession>
<dbReference type="Gene3D" id="2.120.10.80">
    <property type="entry name" value="Kelch-type beta propeller"/>
    <property type="match status" value="2"/>
</dbReference>
<dbReference type="PRINTS" id="PR00501">
    <property type="entry name" value="KELCHREPEAT"/>
</dbReference>
<keyword evidence="2" id="KW-0677">Repeat</keyword>
<evidence type="ECO:0000259" key="3">
    <source>
        <dbReference type="PROSITE" id="PS50097"/>
    </source>
</evidence>
<sequence>MKSAQTKITDEKEENQNITVDGKFSFENDSHLRTVFDALNEQRNSTRFCDAVLKVGEREIRGHRSILVAAVPKILDRQVKKGDTEFIVDLEGLDPNAVEVLVEFVYTGKLLVTSDGVLNLFQAAKSLGMKQVQDSSEKFILEKILPLNWIALRSFAEGNDCPNLMTAIDEFIAHNVEDIFHKKDFFQLPRLQIELATTNNRPEENIDPVNLCQMALTWAQKQLEQGNISLRELLEKTHIMFLTANEELKECTMEDLDSGDEKSKLIITEAQREYIRYTSLEQLAKAEASTSEDEEELIVLMENNNNKRNRNTHMIQDFNVIGATQTSDSGCVGVAHVEGMLVAISIHSQASTCANMSDSGDSCCSGEEWVLIAPMSRGRCSVGAVELNGKLYAIGGYDRGDCLNTVEQYDCETNEWMPVTSMNSHRGRLESEVVNGKIFAIGGSNGNTELNTMETYDESTNIWSFGPPMIQSRCSFGTGVIDGRIYAVGGYQGPRNLKSVEVYNPENGEWARVSPMNTERNNLCVEALNGKLYAIGGYNGWTCFNTVECYDPEEDRWYLVPPMKTARRGAGAAALHGKLFVIGGSDGTNFLNSVECYDPSTDEWKTVASLNIPRHNVGTVVIKDHIYTVGGFGGTSFLKSIECYDTKNDKWNCFVSSD</sequence>
<dbReference type="PANTHER" id="PTHR24412">
    <property type="entry name" value="KELCH PROTEIN"/>
    <property type="match status" value="1"/>
</dbReference>
<evidence type="ECO:0000313" key="4">
    <source>
        <dbReference type="EMBL" id="RMX56027.1"/>
    </source>
</evidence>
<dbReference type="PANTHER" id="PTHR24412:SF396">
    <property type="entry name" value="INFLUENZA VIRUS NS1A-BINDING PROTEIN"/>
    <property type="match status" value="1"/>
</dbReference>
<dbReference type="EMBL" id="RCHS01000944">
    <property type="protein sequence ID" value="RMX56027.1"/>
    <property type="molecule type" value="Genomic_DNA"/>
</dbReference>
<evidence type="ECO:0000256" key="1">
    <source>
        <dbReference type="ARBA" id="ARBA00022441"/>
    </source>
</evidence>